<protein>
    <submittedName>
        <fullName evidence="5">Leucine-rich repeat protein (LRRP), putative</fullName>
    </submittedName>
</protein>
<dbReference type="PANTHER" id="PTHR24113">
    <property type="entry name" value="RAN GTPASE-ACTIVATING PROTEIN 1"/>
    <property type="match status" value="1"/>
</dbReference>
<feature type="region of interest" description="Disordered" evidence="4">
    <location>
        <begin position="287"/>
        <end position="307"/>
    </location>
</feature>
<dbReference type="RefSeq" id="XP_067078756.1">
    <property type="nucleotide sequence ID" value="XM_067222655.1"/>
</dbReference>
<dbReference type="PANTHER" id="PTHR24113:SF12">
    <property type="entry name" value="RAN GTPASE-ACTIVATING PROTEIN 1"/>
    <property type="match status" value="1"/>
</dbReference>
<dbReference type="GeneID" id="92374378"/>
<gene>
    <name evidence="5" type="ORF">TEOVI_000043800</name>
</gene>
<name>A0A1G4I683_TRYEQ</name>
<dbReference type="EMBL" id="CZPT02000743">
    <property type="protein sequence ID" value="SCU67439.1"/>
    <property type="molecule type" value="Genomic_DNA"/>
</dbReference>
<feature type="region of interest" description="Disordered" evidence="4">
    <location>
        <begin position="220"/>
        <end position="239"/>
    </location>
</feature>
<dbReference type="GO" id="GO:0005096">
    <property type="term" value="F:GTPase activator activity"/>
    <property type="evidence" value="ECO:0007669"/>
    <property type="project" value="UniProtKB-KW"/>
</dbReference>
<proteinExistence type="predicted"/>
<dbReference type="Proteomes" id="UP000195570">
    <property type="component" value="Unassembled WGS sequence"/>
</dbReference>
<dbReference type="Pfam" id="PF13516">
    <property type="entry name" value="LRR_6"/>
    <property type="match status" value="4"/>
</dbReference>
<feature type="compositionally biased region" description="Basic residues" evidence="4">
    <location>
        <begin position="294"/>
        <end position="307"/>
    </location>
</feature>
<dbReference type="GO" id="GO:0048471">
    <property type="term" value="C:perinuclear region of cytoplasm"/>
    <property type="evidence" value="ECO:0007669"/>
    <property type="project" value="TreeGrafter"/>
</dbReference>
<accession>A0A1G4I683</accession>
<evidence type="ECO:0000256" key="2">
    <source>
        <dbReference type="ARBA" id="ARBA00022614"/>
    </source>
</evidence>
<evidence type="ECO:0000313" key="5">
    <source>
        <dbReference type="EMBL" id="SCU67439.1"/>
    </source>
</evidence>
<keyword evidence="6" id="KW-1185">Reference proteome</keyword>
<evidence type="ECO:0000313" key="6">
    <source>
        <dbReference type="Proteomes" id="UP000195570"/>
    </source>
</evidence>
<dbReference type="AlphaFoldDB" id="A0A1G4I683"/>
<sequence>MIEEVESVYKRAIETIEGSTAPPDPDAPNSFKWRLRPSEEAAIACNRYLNPPEPWGIKLCCSSTFWGPEKCVNIGRMLILNHTVTSLDLSMCDMQEEGAVRFFSCIKRNRCLKHLNVNGNYIGDRGAVAASKCIGNLESLHASCNGIHDAGAVALASSLPSSSKIKTLNLRGNRLTFLGAYKLVSALEHVVDLLSPELRDAVSAGTTLYTGSEKGLESSLKEFTSAKSESSEKERQSSFGHIMEGLQESESDVKEFNTSLHTLWLRQNDDIPEELFRVLDKILEKRVPQPPKGVMKKGRNSRKKNAS</sequence>
<dbReference type="GO" id="GO:0005634">
    <property type="term" value="C:nucleus"/>
    <property type="evidence" value="ECO:0007669"/>
    <property type="project" value="TreeGrafter"/>
</dbReference>
<dbReference type="InterPro" id="IPR027038">
    <property type="entry name" value="RanGap"/>
</dbReference>
<dbReference type="GO" id="GO:0005829">
    <property type="term" value="C:cytosol"/>
    <property type="evidence" value="ECO:0007669"/>
    <property type="project" value="TreeGrafter"/>
</dbReference>
<dbReference type="Gene3D" id="3.80.10.10">
    <property type="entry name" value="Ribonuclease Inhibitor"/>
    <property type="match status" value="2"/>
</dbReference>
<evidence type="ECO:0000256" key="3">
    <source>
        <dbReference type="ARBA" id="ARBA00022737"/>
    </source>
</evidence>
<keyword evidence="1" id="KW-0343">GTPase activation</keyword>
<comment type="caution">
    <text evidence="5">The sequence shown here is derived from an EMBL/GenBank/DDBJ whole genome shotgun (WGS) entry which is preliminary data.</text>
</comment>
<dbReference type="SUPFAM" id="SSF52047">
    <property type="entry name" value="RNI-like"/>
    <property type="match status" value="1"/>
</dbReference>
<evidence type="ECO:0000256" key="4">
    <source>
        <dbReference type="SAM" id="MobiDB-lite"/>
    </source>
</evidence>
<dbReference type="InterPro" id="IPR032675">
    <property type="entry name" value="LRR_dom_sf"/>
</dbReference>
<dbReference type="SMART" id="SM00368">
    <property type="entry name" value="LRR_RI"/>
    <property type="match status" value="4"/>
</dbReference>
<reference evidence="5" key="1">
    <citation type="submission" date="2016-09" db="EMBL/GenBank/DDBJ databases">
        <authorList>
            <person name="Hebert L."/>
            <person name="Moumen B."/>
        </authorList>
    </citation>
    <scope>NUCLEOTIDE SEQUENCE [LARGE SCALE GENOMIC DNA]</scope>
    <source>
        <strain evidence="5">OVI</strain>
    </source>
</reference>
<evidence type="ECO:0000256" key="1">
    <source>
        <dbReference type="ARBA" id="ARBA00022468"/>
    </source>
</evidence>
<dbReference type="InterPro" id="IPR001611">
    <property type="entry name" value="Leu-rich_rpt"/>
</dbReference>
<dbReference type="GO" id="GO:0031267">
    <property type="term" value="F:small GTPase binding"/>
    <property type="evidence" value="ECO:0007669"/>
    <property type="project" value="TreeGrafter"/>
</dbReference>
<organism evidence="5 6">
    <name type="scientific">Trypanosoma equiperdum</name>
    <dbReference type="NCBI Taxonomy" id="5694"/>
    <lineage>
        <taxon>Eukaryota</taxon>
        <taxon>Discoba</taxon>
        <taxon>Euglenozoa</taxon>
        <taxon>Kinetoplastea</taxon>
        <taxon>Metakinetoplastina</taxon>
        <taxon>Trypanosomatida</taxon>
        <taxon>Trypanosomatidae</taxon>
        <taxon>Trypanosoma</taxon>
    </lineage>
</organism>
<dbReference type="GO" id="GO:0006913">
    <property type="term" value="P:nucleocytoplasmic transport"/>
    <property type="evidence" value="ECO:0007669"/>
    <property type="project" value="TreeGrafter"/>
</dbReference>
<keyword evidence="3" id="KW-0677">Repeat</keyword>
<dbReference type="VEuPathDB" id="TriTrypDB:TEOVI_000043800"/>
<keyword evidence="2" id="KW-0433">Leucine-rich repeat</keyword>